<keyword evidence="2" id="KW-1185">Reference proteome</keyword>
<name>A0A165LJM3_9APHY</name>
<dbReference type="OrthoDB" id="5945798at2759"/>
<accession>A0A165LJM3</accession>
<evidence type="ECO:0000313" key="2">
    <source>
        <dbReference type="Proteomes" id="UP000076727"/>
    </source>
</evidence>
<dbReference type="Proteomes" id="UP000076727">
    <property type="component" value="Unassembled WGS sequence"/>
</dbReference>
<dbReference type="AlphaFoldDB" id="A0A165LJM3"/>
<reference evidence="1 2" key="1">
    <citation type="journal article" date="2016" name="Mol. Biol. Evol.">
        <title>Comparative Genomics of Early-Diverging Mushroom-Forming Fungi Provides Insights into the Origins of Lignocellulose Decay Capabilities.</title>
        <authorList>
            <person name="Nagy L.G."/>
            <person name="Riley R."/>
            <person name="Tritt A."/>
            <person name="Adam C."/>
            <person name="Daum C."/>
            <person name="Floudas D."/>
            <person name="Sun H."/>
            <person name="Yadav J.S."/>
            <person name="Pangilinan J."/>
            <person name="Larsson K.H."/>
            <person name="Matsuura K."/>
            <person name="Barry K."/>
            <person name="Labutti K."/>
            <person name="Kuo R."/>
            <person name="Ohm R.A."/>
            <person name="Bhattacharya S.S."/>
            <person name="Shirouzu T."/>
            <person name="Yoshinaga Y."/>
            <person name="Martin F.M."/>
            <person name="Grigoriev I.V."/>
            <person name="Hibbett D.S."/>
        </authorList>
    </citation>
    <scope>NUCLEOTIDE SEQUENCE [LARGE SCALE GENOMIC DNA]</scope>
    <source>
        <strain evidence="1 2">L-15889</strain>
    </source>
</reference>
<sequence>MPAHEQRALLTELHNCKVRTPFAISVDRPTNGASCLVDSCSPNAFPHLDITDIIP</sequence>
<proteinExistence type="predicted"/>
<evidence type="ECO:0000313" key="1">
    <source>
        <dbReference type="EMBL" id="KZT64502.1"/>
    </source>
</evidence>
<dbReference type="EMBL" id="KV429126">
    <property type="protein sequence ID" value="KZT64502.1"/>
    <property type="molecule type" value="Genomic_DNA"/>
</dbReference>
<organism evidence="1 2">
    <name type="scientific">Daedalea quercina L-15889</name>
    <dbReference type="NCBI Taxonomy" id="1314783"/>
    <lineage>
        <taxon>Eukaryota</taxon>
        <taxon>Fungi</taxon>
        <taxon>Dikarya</taxon>
        <taxon>Basidiomycota</taxon>
        <taxon>Agaricomycotina</taxon>
        <taxon>Agaricomycetes</taxon>
        <taxon>Polyporales</taxon>
        <taxon>Fomitopsis</taxon>
    </lineage>
</organism>
<gene>
    <name evidence="1" type="ORF">DAEQUDRAFT_769625</name>
</gene>
<protein>
    <submittedName>
        <fullName evidence="1">Uncharacterized protein</fullName>
    </submittedName>
</protein>